<organism evidence="1 3">
    <name type="scientific">Holdemania massiliensis</name>
    <dbReference type="NCBI Taxonomy" id="1468449"/>
    <lineage>
        <taxon>Bacteria</taxon>
        <taxon>Bacillati</taxon>
        <taxon>Bacillota</taxon>
        <taxon>Erysipelotrichia</taxon>
        <taxon>Erysipelotrichales</taxon>
        <taxon>Erysipelotrichaceae</taxon>
        <taxon>Holdemania</taxon>
    </lineage>
</organism>
<evidence type="ECO:0000313" key="4">
    <source>
        <dbReference type="Proteomes" id="UP000480929"/>
    </source>
</evidence>
<gene>
    <name evidence="2" type="ORF">GKD88_09555</name>
    <name evidence="1" type="ORF">GKE08_09755</name>
</gene>
<proteinExistence type="predicted"/>
<evidence type="ECO:0000313" key="2">
    <source>
        <dbReference type="EMBL" id="MSC33365.1"/>
    </source>
</evidence>
<sequence>MSPLLPNIYLNEFDKELMARQLHFVRNADDCMNSATKWLAEHLRVEVNATKTKVAIPKEIKYLGFSFYQKNGEWKPKPHIKSVKKLEYKLKPLLKLTGEYRWETE</sequence>
<accession>A0A6N7S7L2</accession>
<dbReference type="Proteomes" id="UP000480929">
    <property type="component" value="Unassembled WGS sequence"/>
</dbReference>
<evidence type="ECO:0008006" key="5">
    <source>
        <dbReference type="Google" id="ProtNLM"/>
    </source>
</evidence>
<keyword evidence="4" id="KW-1185">Reference proteome</keyword>
<dbReference type="EMBL" id="WKPI01000015">
    <property type="protein sequence ID" value="MSC33365.1"/>
    <property type="molecule type" value="Genomic_DNA"/>
</dbReference>
<comment type="caution">
    <text evidence="1">The sequence shown here is derived from an EMBL/GenBank/DDBJ whole genome shotgun (WGS) entry which is preliminary data.</text>
</comment>
<dbReference type="SUPFAM" id="SSF56672">
    <property type="entry name" value="DNA/RNA polymerases"/>
    <property type="match status" value="1"/>
</dbReference>
<dbReference type="EMBL" id="WKPJ01000013">
    <property type="protein sequence ID" value="MSA89610.1"/>
    <property type="molecule type" value="Genomic_DNA"/>
</dbReference>
<dbReference type="InterPro" id="IPR043502">
    <property type="entry name" value="DNA/RNA_pol_sf"/>
</dbReference>
<name>A0A6N7S7L2_9FIRM</name>
<dbReference type="Proteomes" id="UP000433575">
    <property type="component" value="Unassembled WGS sequence"/>
</dbReference>
<evidence type="ECO:0000313" key="1">
    <source>
        <dbReference type="EMBL" id="MSA89610.1"/>
    </source>
</evidence>
<protein>
    <recommendedName>
        <fullName evidence="5">Reverse transcriptase domain-containing protein</fullName>
    </recommendedName>
</protein>
<reference evidence="3 4" key="1">
    <citation type="journal article" date="2019" name="Nat. Med.">
        <title>A library of human gut bacterial isolates paired with longitudinal multiomics data enables mechanistic microbiome research.</title>
        <authorList>
            <person name="Poyet M."/>
            <person name="Groussin M."/>
            <person name="Gibbons S.M."/>
            <person name="Avila-Pacheco J."/>
            <person name="Jiang X."/>
            <person name="Kearney S.M."/>
            <person name="Perrotta A.R."/>
            <person name="Berdy B."/>
            <person name="Zhao S."/>
            <person name="Lieberman T.D."/>
            <person name="Swanson P.K."/>
            <person name="Smith M."/>
            <person name="Roesemann S."/>
            <person name="Alexander J.E."/>
            <person name="Rich S.A."/>
            <person name="Livny J."/>
            <person name="Vlamakis H."/>
            <person name="Clish C."/>
            <person name="Bullock K."/>
            <person name="Deik A."/>
            <person name="Scott J."/>
            <person name="Pierce K.A."/>
            <person name="Xavier R.J."/>
            <person name="Alm E.J."/>
        </authorList>
    </citation>
    <scope>NUCLEOTIDE SEQUENCE [LARGE SCALE GENOMIC DNA]</scope>
    <source>
        <strain evidence="1 3">BIOML-A4</strain>
        <strain evidence="2 4">BIOML-A5</strain>
    </source>
</reference>
<evidence type="ECO:0000313" key="3">
    <source>
        <dbReference type="Proteomes" id="UP000433575"/>
    </source>
</evidence>
<dbReference type="AlphaFoldDB" id="A0A6N7S7L2"/>